<keyword evidence="6" id="KW-0239">DNA-directed DNA polymerase</keyword>
<dbReference type="RefSeq" id="WP_123237055.1">
    <property type="nucleotide sequence ID" value="NZ_RJVP01000002.1"/>
</dbReference>
<dbReference type="InterPro" id="IPR008921">
    <property type="entry name" value="DNA_pol3_clamp-load_cplx_C"/>
</dbReference>
<dbReference type="Pfam" id="PF06144">
    <property type="entry name" value="DNA_pol3_delta"/>
    <property type="match status" value="1"/>
</dbReference>
<dbReference type="InterPro" id="IPR005790">
    <property type="entry name" value="DNA_polIII_delta"/>
</dbReference>
<dbReference type="SUPFAM" id="SSF48019">
    <property type="entry name" value="post-AAA+ oligomerization domain-like"/>
    <property type="match status" value="1"/>
</dbReference>
<dbReference type="EC" id="2.7.7.7" evidence="1"/>
<dbReference type="NCBIfam" id="TIGR01128">
    <property type="entry name" value="holA"/>
    <property type="match status" value="1"/>
</dbReference>
<dbReference type="GO" id="GO:0006261">
    <property type="term" value="P:DNA-templated DNA replication"/>
    <property type="evidence" value="ECO:0007669"/>
    <property type="project" value="TreeGrafter"/>
</dbReference>
<proteinExistence type="inferred from homology"/>
<evidence type="ECO:0000256" key="6">
    <source>
        <dbReference type="ARBA" id="ARBA00022932"/>
    </source>
</evidence>
<name>A0A3N0V3E8_9PROT</name>
<dbReference type="Gene3D" id="1.10.8.60">
    <property type="match status" value="1"/>
</dbReference>
<dbReference type="GO" id="GO:0009360">
    <property type="term" value="C:DNA polymerase III complex"/>
    <property type="evidence" value="ECO:0007669"/>
    <property type="project" value="InterPro"/>
</dbReference>
<keyword evidence="4" id="KW-0548">Nucleotidyltransferase</keyword>
<evidence type="ECO:0000313" key="10">
    <source>
        <dbReference type="EMBL" id="ROH87253.1"/>
    </source>
</evidence>
<keyword evidence="11" id="KW-1185">Reference proteome</keyword>
<dbReference type="Proteomes" id="UP000275137">
    <property type="component" value="Unassembled WGS sequence"/>
</dbReference>
<evidence type="ECO:0000256" key="5">
    <source>
        <dbReference type="ARBA" id="ARBA00022705"/>
    </source>
</evidence>
<dbReference type="PANTHER" id="PTHR34388:SF1">
    <property type="entry name" value="DNA POLYMERASE III SUBUNIT DELTA"/>
    <property type="match status" value="1"/>
</dbReference>
<dbReference type="Gene3D" id="1.20.272.10">
    <property type="match status" value="1"/>
</dbReference>
<dbReference type="InterPro" id="IPR010372">
    <property type="entry name" value="DNA_pol3_delta_N"/>
</dbReference>
<protein>
    <recommendedName>
        <fullName evidence="2">DNA polymerase III subunit delta</fullName>
        <ecNumber evidence="1">2.7.7.7</ecNumber>
    </recommendedName>
</protein>
<keyword evidence="3" id="KW-0808">Transferase</keyword>
<sequence length="350" mass="38399">MQLAITQLAQHLTQALKPLYVFTGDEPLSQREALDALRAAARAQGYEERQSLVVERSFNWQQLASYGQSASLFSTLRLLELRIPSGKPGAEGSKALQQLAAAPPQEVCVIVLLPRLDKDARNSSWYAALQQAAVCVQLQEVSLAALPQWIAERLAAQQQQADGDTLQFLAQQVEGNLLAAHQEIQKLGLLFPAGRLDAEAVRAAVLNVSRYDTFQLGDAVLLGDAERTVRILRGLQEEGAQAVPVSRLLTDWVIRPLLKLKEAEAQGESANAAMQKAYIRFDKQDLFRRAGSRLSLRQLRAALSRLAEIDQLSKGIGSADAWLEISRLCSGLAQVGLRSAGSSRTERRTR</sequence>
<dbReference type="SUPFAM" id="SSF52540">
    <property type="entry name" value="P-loop containing nucleoside triphosphate hydrolases"/>
    <property type="match status" value="1"/>
</dbReference>
<dbReference type="Gene3D" id="3.40.50.300">
    <property type="entry name" value="P-loop containing nucleotide triphosphate hydrolases"/>
    <property type="match status" value="1"/>
</dbReference>
<comment type="similarity">
    <text evidence="7">Belongs to the DNA polymerase HolA subunit family.</text>
</comment>
<evidence type="ECO:0000256" key="3">
    <source>
        <dbReference type="ARBA" id="ARBA00022679"/>
    </source>
</evidence>
<evidence type="ECO:0000256" key="1">
    <source>
        <dbReference type="ARBA" id="ARBA00012417"/>
    </source>
</evidence>
<comment type="caution">
    <text evidence="10">The sequence shown here is derived from an EMBL/GenBank/DDBJ whole genome shotgun (WGS) entry which is preliminary data.</text>
</comment>
<dbReference type="CDD" id="cd18138">
    <property type="entry name" value="HLD_clamp_pol_III_delta"/>
    <property type="match status" value="1"/>
</dbReference>
<dbReference type="GO" id="GO:0003887">
    <property type="term" value="F:DNA-directed DNA polymerase activity"/>
    <property type="evidence" value="ECO:0007669"/>
    <property type="project" value="UniProtKB-KW"/>
</dbReference>
<evidence type="ECO:0000256" key="2">
    <source>
        <dbReference type="ARBA" id="ARBA00017703"/>
    </source>
</evidence>
<evidence type="ECO:0000256" key="8">
    <source>
        <dbReference type="ARBA" id="ARBA00049244"/>
    </source>
</evidence>
<evidence type="ECO:0000256" key="7">
    <source>
        <dbReference type="ARBA" id="ARBA00034754"/>
    </source>
</evidence>
<keyword evidence="5" id="KW-0235">DNA replication</keyword>
<evidence type="ECO:0000259" key="9">
    <source>
        <dbReference type="Pfam" id="PF06144"/>
    </source>
</evidence>
<feature type="domain" description="DNA polymerase III delta N-terminal" evidence="9">
    <location>
        <begin position="20"/>
        <end position="138"/>
    </location>
</feature>
<gene>
    <name evidence="10" type="ORF">ED236_06185</name>
</gene>
<evidence type="ECO:0000256" key="4">
    <source>
        <dbReference type="ARBA" id="ARBA00022695"/>
    </source>
</evidence>
<dbReference type="InterPro" id="IPR027417">
    <property type="entry name" value="P-loop_NTPase"/>
</dbReference>
<comment type="catalytic activity">
    <reaction evidence="8">
        <text>DNA(n) + a 2'-deoxyribonucleoside 5'-triphosphate = DNA(n+1) + diphosphate</text>
        <dbReference type="Rhea" id="RHEA:22508"/>
        <dbReference type="Rhea" id="RHEA-COMP:17339"/>
        <dbReference type="Rhea" id="RHEA-COMP:17340"/>
        <dbReference type="ChEBI" id="CHEBI:33019"/>
        <dbReference type="ChEBI" id="CHEBI:61560"/>
        <dbReference type="ChEBI" id="CHEBI:173112"/>
        <dbReference type="EC" id="2.7.7.7"/>
    </reaction>
</comment>
<organism evidence="10 11">
    <name type="scientific">Pseudomethylobacillus aquaticus</name>
    <dbReference type="NCBI Taxonomy" id="2676064"/>
    <lineage>
        <taxon>Bacteria</taxon>
        <taxon>Pseudomonadati</taxon>
        <taxon>Pseudomonadota</taxon>
        <taxon>Betaproteobacteria</taxon>
        <taxon>Nitrosomonadales</taxon>
        <taxon>Methylophilaceae</taxon>
        <taxon>Pseudomethylobacillus</taxon>
    </lineage>
</organism>
<dbReference type="PANTHER" id="PTHR34388">
    <property type="entry name" value="DNA POLYMERASE III SUBUNIT DELTA"/>
    <property type="match status" value="1"/>
</dbReference>
<dbReference type="GO" id="GO:0003677">
    <property type="term" value="F:DNA binding"/>
    <property type="evidence" value="ECO:0007669"/>
    <property type="project" value="InterPro"/>
</dbReference>
<evidence type="ECO:0000313" key="11">
    <source>
        <dbReference type="Proteomes" id="UP000275137"/>
    </source>
</evidence>
<dbReference type="EMBL" id="RJVP01000002">
    <property type="protein sequence ID" value="ROH87253.1"/>
    <property type="molecule type" value="Genomic_DNA"/>
</dbReference>
<reference evidence="10 11" key="1">
    <citation type="submission" date="2018-10" db="EMBL/GenBank/DDBJ databases">
        <authorList>
            <person name="Chen W.-M."/>
        </authorList>
    </citation>
    <scope>NUCLEOTIDE SEQUENCE [LARGE SCALE GENOMIC DNA]</scope>
    <source>
        <strain evidence="10 11">H-5</strain>
    </source>
</reference>
<accession>A0A3N0V3E8</accession>
<dbReference type="AlphaFoldDB" id="A0A3N0V3E8"/>